<proteinExistence type="inferred from homology"/>
<feature type="compositionally biased region" description="Low complexity" evidence="8">
    <location>
        <begin position="377"/>
        <end position="387"/>
    </location>
</feature>
<evidence type="ECO:0000256" key="3">
    <source>
        <dbReference type="ARBA" id="ARBA00022737"/>
    </source>
</evidence>
<gene>
    <name evidence="9" type="ORF">Moror_285</name>
</gene>
<evidence type="ECO:0000256" key="4">
    <source>
        <dbReference type="ARBA" id="ARBA00022989"/>
    </source>
</evidence>
<evidence type="ECO:0000313" key="10">
    <source>
        <dbReference type="Proteomes" id="UP000017559"/>
    </source>
</evidence>
<keyword evidence="5 6" id="KW-0472">Membrane</keyword>
<evidence type="ECO:0008006" key="11">
    <source>
        <dbReference type="Google" id="ProtNLM"/>
    </source>
</evidence>
<feature type="compositionally biased region" description="Acidic residues" evidence="8">
    <location>
        <begin position="82"/>
        <end position="101"/>
    </location>
</feature>
<evidence type="ECO:0000256" key="6">
    <source>
        <dbReference type="PROSITE-ProRule" id="PRU00282"/>
    </source>
</evidence>
<dbReference type="AlphaFoldDB" id="V2XGC8"/>
<feature type="repeat" description="Solcar" evidence="6">
    <location>
        <begin position="293"/>
        <end position="393"/>
    </location>
</feature>
<organism evidence="9 10">
    <name type="scientific">Moniliophthora roreri (strain MCA 2997)</name>
    <name type="common">Cocoa frosty pod rot fungus</name>
    <name type="synonym">Crinipellis roreri</name>
    <dbReference type="NCBI Taxonomy" id="1381753"/>
    <lineage>
        <taxon>Eukaryota</taxon>
        <taxon>Fungi</taxon>
        <taxon>Dikarya</taxon>
        <taxon>Basidiomycota</taxon>
        <taxon>Agaricomycotina</taxon>
        <taxon>Agaricomycetes</taxon>
        <taxon>Agaricomycetidae</taxon>
        <taxon>Agaricales</taxon>
        <taxon>Marasmiineae</taxon>
        <taxon>Marasmiaceae</taxon>
        <taxon>Moniliophthora</taxon>
    </lineage>
</organism>
<keyword evidence="4" id="KW-1133">Transmembrane helix</keyword>
<keyword evidence="10" id="KW-1185">Reference proteome</keyword>
<dbReference type="HOGENOM" id="CLU_023136_0_0_1"/>
<dbReference type="OrthoDB" id="77989at2759"/>
<dbReference type="SUPFAM" id="SSF103506">
    <property type="entry name" value="Mitochondrial carrier"/>
    <property type="match status" value="1"/>
</dbReference>
<feature type="compositionally biased region" description="Polar residues" evidence="8">
    <location>
        <begin position="1"/>
        <end position="11"/>
    </location>
</feature>
<evidence type="ECO:0000313" key="9">
    <source>
        <dbReference type="EMBL" id="ESK98238.1"/>
    </source>
</evidence>
<comment type="similarity">
    <text evidence="7">Belongs to the mitochondrial carrier (TC 2.A.29) family.</text>
</comment>
<accession>V2XGC8</accession>
<protein>
    <recommendedName>
        <fullName evidence="11">Mitochondrial carrier</fullName>
    </recommendedName>
</protein>
<evidence type="ECO:0000256" key="1">
    <source>
        <dbReference type="ARBA" id="ARBA00004141"/>
    </source>
</evidence>
<comment type="subcellular location">
    <subcellularLocation>
        <location evidence="1">Membrane</location>
        <topology evidence="1">Multi-pass membrane protein</topology>
    </subcellularLocation>
</comment>
<evidence type="ECO:0000256" key="5">
    <source>
        <dbReference type="ARBA" id="ARBA00023136"/>
    </source>
</evidence>
<dbReference type="PROSITE" id="PS50920">
    <property type="entry name" value="SOLCAR"/>
    <property type="match status" value="1"/>
</dbReference>
<dbReference type="GO" id="GO:0016020">
    <property type="term" value="C:membrane"/>
    <property type="evidence" value="ECO:0007669"/>
    <property type="project" value="UniProtKB-SubCell"/>
</dbReference>
<feature type="region of interest" description="Disordered" evidence="8">
    <location>
        <begin position="1"/>
        <end position="31"/>
    </location>
</feature>
<keyword evidence="2 6" id="KW-0812">Transmembrane</keyword>
<dbReference type="InterPro" id="IPR018108">
    <property type="entry name" value="MCP_transmembrane"/>
</dbReference>
<name>V2XGC8_MONRO</name>
<reference evidence="9 10" key="1">
    <citation type="journal article" date="2014" name="BMC Genomics">
        <title>Genome and secretome analysis of the hemibiotrophic fungal pathogen, Moniliophthora roreri, which causes frosty pod rot disease of cacao: mechanisms of the biotrophic and necrotrophic phases.</title>
        <authorList>
            <person name="Meinhardt L.W."/>
            <person name="Costa G.G.L."/>
            <person name="Thomazella D.P.T."/>
            <person name="Teixeira P.J.P.L."/>
            <person name="Carazzolle M.F."/>
            <person name="Schuster S.C."/>
            <person name="Carlson J.E."/>
            <person name="Guiltinan M.J."/>
            <person name="Mieczkowski P."/>
            <person name="Farmer A."/>
            <person name="Ramaraj T."/>
            <person name="Crozier J."/>
            <person name="Davis R.E."/>
            <person name="Shao J."/>
            <person name="Melnick R.L."/>
            <person name="Pereira G.A.G."/>
            <person name="Bailey B.A."/>
        </authorList>
    </citation>
    <scope>NUCLEOTIDE SEQUENCE [LARGE SCALE GENOMIC DNA]</scope>
    <source>
        <strain evidence="9 10">MCA 2997</strain>
    </source>
</reference>
<dbReference type="PANTHER" id="PTHR24089">
    <property type="entry name" value="SOLUTE CARRIER FAMILY 25"/>
    <property type="match status" value="1"/>
</dbReference>
<keyword evidence="7" id="KW-0813">Transport</keyword>
<dbReference type="KEGG" id="mrr:Moror_285"/>
<sequence>MDSKSLRQSYAHSPGWHVPQPAATQPVTLTTPMPVTDDANITLTDLLKSFSMQYTSTAIAMPWEVARTLLQVQYLPKDNAEDVIEEESDDSSSEDDADDSYFADPDATPTLPTPPSPPRLKEKDKLPQTSPILPPTLSPLALLRNLSIHPNEGYSSLFKALLTSTIADSFSAFLQPTIHNLLSAIFLQSPHSSDLVLPITSHLLTGLILSPLDVVRTRLIVQSASPPPKHSSSEYEHYTGPLDALTRIPPSHSFTRTHLLIPTLLEHSLRPLLALTLPSLIASTFHLHPYGPHNTIIWGLVELASSCVGLLVTLPIETIRKRLQVQGDEGGKQLYTCVPTRPRPYVGVVDCLYRIIKEEQGYLSPPLLPPSKRSRSMSRSMSRTMSSSSHVQIEQRESWLNTTGIPQLYRGLKMRLIASVIVFVLGVVAGPEGEKDVGWAEL</sequence>
<evidence type="ECO:0000256" key="8">
    <source>
        <dbReference type="SAM" id="MobiDB-lite"/>
    </source>
</evidence>
<feature type="region of interest" description="Disordered" evidence="8">
    <location>
        <begin position="367"/>
        <end position="387"/>
    </location>
</feature>
<evidence type="ECO:0000256" key="2">
    <source>
        <dbReference type="ARBA" id="ARBA00022692"/>
    </source>
</evidence>
<keyword evidence="3" id="KW-0677">Repeat</keyword>
<dbReference type="InterPro" id="IPR023395">
    <property type="entry name" value="MCP_dom_sf"/>
</dbReference>
<feature type="compositionally biased region" description="Polar residues" evidence="8">
    <location>
        <begin position="22"/>
        <end position="31"/>
    </location>
</feature>
<dbReference type="Gene3D" id="1.50.40.10">
    <property type="entry name" value="Mitochondrial carrier domain"/>
    <property type="match status" value="1"/>
</dbReference>
<feature type="region of interest" description="Disordered" evidence="8">
    <location>
        <begin position="82"/>
        <end position="133"/>
    </location>
</feature>
<dbReference type="Proteomes" id="UP000017559">
    <property type="component" value="Unassembled WGS sequence"/>
</dbReference>
<evidence type="ECO:0000256" key="7">
    <source>
        <dbReference type="RuleBase" id="RU000488"/>
    </source>
</evidence>
<comment type="caution">
    <text evidence="9">The sequence shown here is derived from an EMBL/GenBank/DDBJ whole genome shotgun (WGS) entry which is preliminary data.</text>
</comment>
<dbReference type="STRING" id="1381753.V2XGC8"/>
<dbReference type="Pfam" id="PF00153">
    <property type="entry name" value="Mito_carr"/>
    <property type="match status" value="1"/>
</dbReference>
<dbReference type="EMBL" id="AWSO01000003">
    <property type="protein sequence ID" value="ESK98238.1"/>
    <property type="molecule type" value="Genomic_DNA"/>
</dbReference>